<dbReference type="EMBL" id="FRBP01000002">
    <property type="protein sequence ID" value="SHL03537.1"/>
    <property type="molecule type" value="Genomic_DNA"/>
</dbReference>
<evidence type="ECO:0000313" key="4">
    <source>
        <dbReference type="Proteomes" id="UP000184012"/>
    </source>
</evidence>
<dbReference type="Pfam" id="PF03358">
    <property type="entry name" value="FMN_red"/>
    <property type="match status" value="1"/>
</dbReference>
<dbReference type="PANTHER" id="PTHR43741:SF4">
    <property type="entry name" value="FMN-DEPENDENT NADH:QUINONE OXIDOREDUCTASE"/>
    <property type="match status" value="1"/>
</dbReference>
<dbReference type="InterPro" id="IPR050104">
    <property type="entry name" value="FMN-dep_NADH:Q_OxRdtase_AzoR1"/>
</dbReference>
<dbReference type="Pfam" id="PF18953">
    <property type="entry name" value="SAP_new25"/>
    <property type="match status" value="1"/>
</dbReference>
<dbReference type="InterPro" id="IPR029039">
    <property type="entry name" value="Flavoprotein-like_sf"/>
</dbReference>
<name>A0AB74EUZ6_9FIRM</name>
<dbReference type="InterPro" id="IPR045492">
    <property type="entry name" value="DUF6434"/>
</dbReference>
<dbReference type="InterPro" id="IPR005025">
    <property type="entry name" value="FMN_Rdtase-like_dom"/>
</dbReference>
<dbReference type="SUPFAM" id="SSF52218">
    <property type="entry name" value="Flavoproteins"/>
    <property type="match status" value="1"/>
</dbReference>
<proteinExistence type="predicted"/>
<reference evidence="3 4" key="1">
    <citation type="submission" date="2016-11" db="EMBL/GenBank/DDBJ databases">
        <authorList>
            <person name="Varghese N."/>
            <person name="Submissions S."/>
        </authorList>
    </citation>
    <scope>NUCLEOTIDE SEQUENCE [LARGE SCALE GENOMIC DNA]</scope>
    <source>
        <strain evidence="3 4">FD</strain>
    </source>
</reference>
<protein>
    <submittedName>
        <fullName evidence="3">Multimeric flavodoxin WrbA</fullName>
    </submittedName>
</protein>
<dbReference type="AlphaFoldDB" id="A0AB74EUZ6"/>
<evidence type="ECO:0000313" key="3">
    <source>
        <dbReference type="EMBL" id="SHL03537.1"/>
    </source>
</evidence>
<dbReference type="GO" id="GO:0016491">
    <property type="term" value="F:oxidoreductase activity"/>
    <property type="evidence" value="ECO:0007669"/>
    <property type="project" value="InterPro"/>
</dbReference>
<dbReference type="Proteomes" id="UP000184012">
    <property type="component" value="Unassembled WGS sequence"/>
</dbReference>
<gene>
    <name evidence="3" type="ORF">SAMN04515649_10249</name>
</gene>
<dbReference type="PANTHER" id="PTHR43741">
    <property type="entry name" value="FMN-DEPENDENT NADH-AZOREDUCTASE 1"/>
    <property type="match status" value="1"/>
</dbReference>
<feature type="domain" description="DUF6434" evidence="2">
    <location>
        <begin position="266"/>
        <end position="323"/>
    </location>
</feature>
<evidence type="ECO:0000259" key="1">
    <source>
        <dbReference type="Pfam" id="PF03358"/>
    </source>
</evidence>
<organism evidence="3 4">
    <name type="scientific">Eubacterium callanderi</name>
    <dbReference type="NCBI Taxonomy" id="53442"/>
    <lineage>
        <taxon>Bacteria</taxon>
        <taxon>Bacillati</taxon>
        <taxon>Bacillota</taxon>
        <taxon>Clostridia</taxon>
        <taxon>Eubacteriales</taxon>
        <taxon>Eubacteriaceae</taxon>
        <taxon>Eubacterium</taxon>
    </lineage>
</organism>
<dbReference type="Gene3D" id="3.40.50.360">
    <property type="match status" value="1"/>
</dbReference>
<comment type="caution">
    <text evidence="3">The sequence shown here is derived from an EMBL/GenBank/DDBJ whole genome shotgun (WGS) entry which is preliminary data.</text>
</comment>
<dbReference type="Pfam" id="PF20026">
    <property type="entry name" value="DUF6434"/>
    <property type="match status" value="1"/>
</dbReference>
<feature type="domain" description="NADPH-dependent FMN reductase-like" evidence="1">
    <location>
        <begin position="1"/>
        <end position="133"/>
    </location>
</feature>
<accession>A0AB74EUZ6</accession>
<evidence type="ECO:0000259" key="2">
    <source>
        <dbReference type="Pfam" id="PF20026"/>
    </source>
</evidence>
<sequence length="398" mass="44994">MKACILQGSPRKGGNTAQLLAPFTEEMEKNGWDCGSIRLYDRDLKPCVACRRCQKDWRIFGCPLEDNMQEIFDAVLGCDLLVLATPIYSWYCTPPMKAVLDRLVYGMNKYYGEEKGPSLWAGKHLALITTCGYRPEAGADLWEAGVTRYCRHSQLRYAGMLAERHMGYGTVFMDAEKAERARAFAQGLCGRGSGMSERPDLDKSLDSKTFRSYYYLKEELTAFCRQNGLPVSGGKLELTERIACFLDTGRVTAPAAKSRPGKAREGAITEEMAIEPDFVCSERHRAFFKEKIGRGFSFNVAFQKWLKANTGKTYRDAVAAYDQILKEKKKGKTAIDRQFEYNTYIRDFFADNAGKSLEEAIVCWKYKKGLPGHNRYERADLEALSGGEKAENREEPKP</sequence>